<comment type="catalytic activity">
    <reaction evidence="3 4">
        <text>an acyl phosphate + H2O = a carboxylate + phosphate + H(+)</text>
        <dbReference type="Rhea" id="RHEA:14965"/>
        <dbReference type="ChEBI" id="CHEBI:15377"/>
        <dbReference type="ChEBI" id="CHEBI:15378"/>
        <dbReference type="ChEBI" id="CHEBI:29067"/>
        <dbReference type="ChEBI" id="CHEBI:43474"/>
        <dbReference type="ChEBI" id="CHEBI:59918"/>
        <dbReference type="EC" id="3.6.1.7"/>
    </reaction>
</comment>
<evidence type="ECO:0000256" key="2">
    <source>
        <dbReference type="ARBA" id="ARBA00012150"/>
    </source>
</evidence>
<dbReference type="InterPro" id="IPR020456">
    <property type="entry name" value="Acylphosphatase"/>
</dbReference>
<dbReference type="GO" id="GO:0003998">
    <property type="term" value="F:acylphosphatase activity"/>
    <property type="evidence" value="ECO:0007669"/>
    <property type="project" value="UniProtKB-EC"/>
</dbReference>
<comment type="similarity">
    <text evidence="1 5">Belongs to the acylphosphatase family.</text>
</comment>
<dbReference type="AlphaFoldDB" id="A0AAP2DXA9"/>
<dbReference type="Proteomes" id="UP001319080">
    <property type="component" value="Unassembled WGS sequence"/>
</dbReference>
<dbReference type="EC" id="3.6.1.7" evidence="2 4"/>
<keyword evidence="8" id="KW-1185">Reference proteome</keyword>
<protein>
    <recommendedName>
        <fullName evidence="2 4">acylphosphatase</fullName>
        <ecNumber evidence="2 4">3.6.1.7</ecNumber>
    </recommendedName>
</protein>
<dbReference type="InterPro" id="IPR036046">
    <property type="entry name" value="Acylphosphatase-like_dom_sf"/>
</dbReference>
<dbReference type="PROSITE" id="PS00150">
    <property type="entry name" value="ACYLPHOSPHATASE_1"/>
    <property type="match status" value="1"/>
</dbReference>
<dbReference type="Gene3D" id="3.30.70.100">
    <property type="match status" value="1"/>
</dbReference>
<dbReference type="RefSeq" id="WP_254083674.1">
    <property type="nucleotide sequence ID" value="NZ_JAHESE010000005.1"/>
</dbReference>
<dbReference type="PROSITE" id="PS51160">
    <property type="entry name" value="ACYLPHOSPHATASE_3"/>
    <property type="match status" value="1"/>
</dbReference>
<sequence>MVKHVSIKITGRVQGVFFRAATKEQADTLGVKGFARNESDGSVYIEAESDEMTLTMFLTWCRKGPPLAQVDRVQVLPGEWQGFKHFVINRE</sequence>
<dbReference type="PANTHER" id="PTHR47268:SF4">
    <property type="entry name" value="ACYLPHOSPHATASE"/>
    <property type="match status" value="1"/>
</dbReference>
<feature type="active site" evidence="4">
    <location>
        <position position="37"/>
    </location>
</feature>
<name>A0AAP2DXA9_9BACT</name>
<gene>
    <name evidence="7" type="ORF">KK062_07615</name>
</gene>
<evidence type="ECO:0000256" key="1">
    <source>
        <dbReference type="ARBA" id="ARBA00005614"/>
    </source>
</evidence>
<feature type="domain" description="Acylphosphatase-like" evidence="6">
    <location>
        <begin position="4"/>
        <end position="90"/>
    </location>
</feature>
<dbReference type="PANTHER" id="PTHR47268">
    <property type="entry name" value="ACYLPHOSPHATASE"/>
    <property type="match status" value="1"/>
</dbReference>
<keyword evidence="4" id="KW-0378">Hydrolase</keyword>
<evidence type="ECO:0000313" key="7">
    <source>
        <dbReference type="EMBL" id="MBT1708084.1"/>
    </source>
</evidence>
<dbReference type="SUPFAM" id="SSF54975">
    <property type="entry name" value="Acylphosphatase/BLUF domain-like"/>
    <property type="match status" value="1"/>
</dbReference>
<evidence type="ECO:0000313" key="8">
    <source>
        <dbReference type="Proteomes" id="UP001319080"/>
    </source>
</evidence>
<comment type="caution">
    <text evidence="7">The sequence shown here is derived from an EMBL/GenBank/DDBJ whole genome shotgun (WGS) entry which is preliminary data.</text>
</comment>
<feature type="active site" evidence="4">
    <location>
        <position position="19"/>
    </location>
</feature>
<evidence type="ECO:0000259" key="6">
    <source>
        <dbReference type="PROSITE" id="PS51160"/>
    </source>
</evidence>
<accession>A0AAP2DXA9</accession>
<dbReference type="EMBL" id="JAHESE010000005">
    <property type="protein sequence ID" value="MBT1708084.1"/>
    <property type="molecule type" value="Genomic_DNA"/>
</dbReference>
<evidence type="ECO:0000256" key="3">
    <source>
        <dbReference type="ARBA" id="ARBA00047645"/>
    </source>
</evidence>
<reference evidence="7 8" key="1">
    <citation type="submission" date="2021-05" db="EMBL/GenBank/DDBJ databases">
        <title>A Polyphasic approach of four new species of the genus Ohtaekwangia: Ohtaekwangia histidinii sp. nov., Ohtaekwangia cretensis sp. nov., Ohtaekwangia indiensis sp. nov., Ohtaekwangia reichenbachii sp. nov. from diverse environment.</title>
        <authorList>
            <person name="Octaviana S."/>
        </authorList>
    </citation>
    <scope>NUCLEOTIDE SEQUENCE [LARGE SCALE GENOMIC DNA]</scope>
    <source>
        <strain evidence="7 8">PWU5</strain>
    </source>
</reference>
<evidence type="ECO:0000256" key="4">
    <source>
        <dbReference type="PROSITE-ProRule" id="PRU00520"/>
    </source>
</evidence>
<proteinExistence type="inferred from homology"/>
<dbReference type="InterPro" id="IPR017968">
    <property type="entry name" value="Acylphosphatase_CS"/>
</dbReference>
<dbReference type="InterPro" id="IPR001792">
    <property type="entry name" value="Acylphosphatase-like_dom"/>
</dbReference>
<evidence type="ECO:0000256" key="5">
    <source>
        <dbReference type="RuleBase" id="RU004168"/>
    </source>
</evidence>
<organism evidence="7 8">
    <name type="scientific">Dawidia cretensis</name>
    <dbReference type="NCBI Taxonomy" id="2782350"/>
    <lineage>
        <taxon>Bacteria</taxon>
        <taxon>Pseudomonadati</taxon>
        <taxon>Bacteroidota</taxon>
        <taxon>Cytophagia</taxon>
        <taxon>Cytophagales</taxon>
        <taxon>Chryseotaleaceae</taxon>
        <taxon>Dawidia</taxon>
    </lineage>
</organism>
<dbReference type="Pfam" id="PF00708">
    <property type="entry name" value="Acylphosphatase"/>
    <property type="match status" value="1"/>
</dbReference>